<sequence>MLLASSVMRSLANTHLMSRLVPLEGDQASFVPAGPALLTAPTYDHQVKTWPCWWRALPVAVALLATAGSTSASGAAARAVPRPTPQEAARCRALHAQLPATLAGLRRGTPRPASEFTAQWGTPAVFLRCGVPRPEALKAGSPHFDRYGSAWDLGGIEWYPQQQADGSVRFLATKRAAWVEVTLPKEYAGGSGSGGGGADGAAVLEEIAAHIKMTIPEGYV</sequence>
<keyword evidence="2" id="KW-1185">Reference proteome</keyword>
<reference evidence="1 2" key="1">
    <citation type="journal article" date="2015" name="Antonie Van Leeuwenhoek">
        <title>Streptomyces klenkii sp. nov., isolated from deep marine sediment.</title>
        <authorList>
            <person name="Veyisoglu A."/>
            <person name="Sahin N."/>
        </authorList>
    </citation>
    <scope>NUCLEOTIDE SEQUENCE [LARGE SCALE GENOMIC DNA]</scope>
    <source>
        <strain evidence="1 2">KCTC 29202</strain>
    </source>
</reference>
<accession>A0A3B0ARC4</accession>
<protein>
    <submittedName>
        <fullName evidence="1">DUF3515 domain-containing protein</fullName>
    </submittedName>
</protein>
<organism evidence="1 2">
    <name type="scientific">Streptomyces klenkii</name>
    <dbReference type="NCBI Taxonomy" id="1420899"/>
    <lineage>
        <taxon>Bacteria</taxon>
        <taxon>Bacillati</taxon>
        <taxon>Actinomycetota</taxon>
        <taxon>Actinomycetes</taxon>
        <taxon>Kitasatosporales</taxon>
        <taxon>Streptomycetaceae</taxon>
        <taxon>Streptomyces</taxon>
    </lineage>
</organism>
<dbReference type="Pfam" id="PF12028">
    <property type="entry name" value="DUF3515"/>
    <property type="match status" value="1"/>
</dbReference>
<gene>
    <name evidence="1" type="ORF">D7231_30945</name>
</gene>
<dbReference type="Proteomes" id="UP000270343">
    <property type="component" value="Unassembled WGS sequence"/>
</dbReference>
<evidence type="ECO:0000313" key="1">
    <source>
        <dbReference type="EMBL" id="RKN62854.1"/>
    </source>
</evidence>
<evidence type="ECO:0000313" key="2">
    <source>
        <dbReference type="Proteomes" id="UP000270343"/>
    </source>
</evidence>
<comment type="caution">
    <text evidence="1">The sequence shown here is derived from an EMBL/GenBank/DDBJ whole genome shotgun (WGS) entry which is preliminary data.</text>
</comment>
<dbReference type="AlphaFoldDB" id="A0A3B0ARC4"/>
<dbReference type="EMBL" id="RBAM01000020">
    <property type="protein sequence ID" value="RKN62854.1"/>
    <property type="molecule type" value="Genomic_DNA"/>
</dbReference>
<name>A0A3B0ARC4_9ACTN</name>
<proteinExistence type="predicted"/>
<dbReference type="InterPro" id="IPR021903">
    <property type="entry name" value="DUF3515"/>
</dbReference>